<proteinExistence type="inferred from homology"/>
<dbReference type="RefSeq" id="WP_103938477.1">
    <property type="nucleotide sequence ID" value="NZ_FNVO01000005.1"/>
</dbReference>
<evidence type="ECO:0000313" key="5">
    <source>
        <dbReference type="Proteomes" id="UP000236723"/>
    </source>
</evidence>
<name>A0A1H6AM00_9ACTN</name>
<sequence>MPLDLPPSVRFEVRERVGWLTLDRPEAKNALSRAMYAAVRDVARAARTDPAIDVLVITGSGGSFAVGGDLKEMRAMLTGPNPATILGYEDHLPFEAVRQLPKPTIAVIDGLCMGGGLTLALMCDLRIATESSKFAIPEARVGIVDGHLPRLLRDRVAPAILRRWTYTGAPFTAQEAWRNGLLSELATDAEDLGRRTADILDQLRGSSMTAIAKLKSIFNEAMPLPSMSDAYDSLLREEVRLHLQQFGSRDKPNAAPAAQAPEGNQQ</sequence>
<feature type="region of interest" description="Disordered" evidence="3">
    <location>
        <begin position="246"/>
        <end position="266"/>
    </location>
</feature>
<keyword evidence="5" id="KW-1185">Reference proteome</keyword>
<dbReference type="InterPro" id="IPR029045">
    <property type="entry name" value="ClpP/crotonase-like_dom_sf"/>
</dbReference>
<evidence type="ECO:0000256" key="2">
    <source>
        <dbReference type="RuleBase" id="RU003707"/>
    </source>
</evidence>
<dbReference type="AlphaFoldDB" id="A0A1H6AM00"/>
<dbReference type="EMBL" id="FNVO01000005">
    <property type="protein sequence ID" value="SEG49561.1"/>
    <property type="molecule type" value="Genomic_DNA"/>
</dbReference>
<dbReference type="CDD" id="cd06558">
    <property type="entry name" value="crotonase-like"/>
    <property type="match status" value="1"/>
</dbReference>
<dbReference type="Gene3D" id="3.90.226.10">
    <property type="entry name" value="2-enoyl-CoA Hydratase, Chain A, domain 1"/>
    <property type="match status" value="1"/>
</dbReference>
<evidence type="ECO:0000256" key="3">
    <source>
        <dbReference type="SAM" id="MobiDB-lite"/>
    </source>
</evidence>
<dbReference type="InterPro" id="IPR051683">
    <property type="entry name" value="Enoyl-CoA_Hydratase/Isomerase"/>
</dbReference>
<organism evidence="4 5">
    <name type="scientific">Thermomonospora echinospora</name>
    <dbReference type="NCBI Taxonomy" id="1992"/>
    <lineage>
        <taxon>Bacteria</taxon>
        <taxon>Bacillati</taxon>
        <taxon>Actinomycetota</taxon>
        <taxon>Actinomycetes</taxon>
        <taxon>Streptosporangiales</taxon>
        <taxon>Thermomonosporaceae</taxon>
        <taxon>Thermomonospora</taxon>
    </lineage>
</organism>
<accession>A0A1H6AM00</accession>
<dbReference type="GO" id="GO:0008300">
    <property type="term" value="P:isoprenoid catabolic process"/>
    <property type="evidence" value="ECO:0007669"/>
    <property type="project" value="TreeGrafter"/>
</dbReference>
<dbReference type="Pfam" id="PF00378">
    <property type="entry name" value="ECH_1"/>
    <property type="match status" value="1"/>
</dbReference>
<dbReference type="OrthoDB" id="4608673at2"/>
<dbReference type="GO" id="GO:0003824">
    <property type="term" value="F:catalytic activity"/>
    <property type="evidence" value="ECO:0007669"/>
    <property type="project" value="InterPro"/>
</dbReference>
<dbReference type="InterPro" id="IPR018376">
    <property type="entry name" value="Enoyl-CoA_hyd/isom_CS"/>
</dbReference>
<reference evidence="5" key="1">
    <citation type="submission" date="2016-10" db="EMBL/GenBank/DDBJ databases">
        <authorList>
            <person name="Varghese N."/>
            <person name="Submissions S."/>
        </authorList>
    </citation>
    <scope>NUCLEOTIDE SEQUENCE [LARGE SCALE GENOMIC DNA]</scope>
    <source>
        <strain evidence="5">DSM 43163</strain>
    </source>
</reference>
<dbReference type="PANTHER" id="PTHR42964">
    <property type="entry name" value="ENOYL-COA HYDRATASE"/>
    <property type="match status" value="1"/>
</dbReference>
<comment type="similarity">
    <text evidence="1 2">Belongs to the enoyl-CoA hydratase/isomerase family.</text>
</comment>
<evidence type="ECO:0000313" key="4">
    <source>
        <dbReference type="EMBL" id="SEG49561.1"/>
    </source>
</evidence>
<dbReference type="PROSITE" id="PS00166">
    <property type="entry name" value="ENOYL_COA_HYDRATASE"/>
    <property type="match status" value="1"/>
</dbReference>
<gene>
    <name evidence="4" type="ORF">SAMN04489712_105538</name>
</gene>
<protein>
    <submittedName>
        <fullName evidence="4">Enoyl-CoA hydratase/carnithine racemase</fullName>
    </submittedName>
</protein>
<dbReference type="InterPro" id="IPR001753">
    <property type="entry name" value="Enoyl-CoA_hydra/iso"/>
</dbReference>
<dbReference type="Proteomes" id="UP000236723">
    <property type="component" value="Unassembled WGS sequence"/>
</dbReference>
<dbReference type="PANTHER" id="PTHR42964:SF1">
    <property type="entry name" value="POLYKETIDE BIOSYNTHESIS ENOYL-COA HYDRATASE PKSH-RELATED"/>
    <property type="match status" value="1"/>
</dbReference>
<evidence type="ECO:0000256" key="1">
    <source>
        <dbReference type="ARBA" id="ARBA00005254"/>
    </source>
</evidence>
<dbReference type="SUPFAM" id="SSF52096">
    <property type="entry name" value="ClpP/crotonase"/>
    <property type="match status" value="1"/>
</dbReference>